<keyword evidence="5 8" id="KW-0812">Transmembrane</keyword>
<evidence type="ECO:0000256" key="8">
    <source>
        <dbReference type="SAM" id="Phobius"/>
    </source>
</evidence>
<protein>
    <submittedName>
        <fullName evidence="10">YeeE/YedE family protein</fullName>
    </submittedName>
</protein>
<dbReference type="OrthoDB" id="10254418at2759"/>
<feature type="transmembrane region" description="Helical" evidence="8">
    <location>
        <begin position="155"/>
        <end position="173"/>
    </location>
</feature>
<evidence type="ECO:0000256" key="2">
    <source>
        <dbReference type="ARBA" id="ARBA00022448"/>
    </source>
</evidence>
<organism evidence="10">
    <name type="scientific">Cryptococcus bacillisporus CA1280</name>
    <dbReference type="NCBI Taxonomy" id="1296109"/>
    <lineage>
        <taxon>Eukaryota</taxon>
        <taxon>Fungi</taxon>
        <taxon>Dikarya</taxon>
        <taxon>Basidiomycota</taxon>
        <taxon>Agaricomycotina</taxon>
        <taxon>Tremellomycetes</taxon>
        <taxon>Tremellales</taxon>
        <taxon>Cryptococcaceae</taxon>
        <taxon>Cryptococcus</taxon>
        <taxon>Cryptococcus gattii species complex</taxon>
    </lineage>
</organism>
<dbReference type="PANTHER" id="PTHR30574:SF1">
    <property type="entry name" value="SULPHUR TRANSPORT DOMAIN-CONTAINING PROTEIN"/>
    <property type="match status" value="1"/>
</dbReference>
<proteinExistence type="predicted"/>
<feature type="transmembrane region" description="Helical" evidence="8">
    <location>
        <begin position="327"/>
        <end position="346"/>
    </location>
</feature>
<dbReference type="PANTHER" id="PTHR30574">
    <property type="entry name" value="INNER MEMBRANE PROTEIN YEDE"/>
    <property type="match status" value="1"/>
</dbReference>
<evidence type="ECO:0000313" key="10">
    <source>
        <dbReference type="EMBL" id="KIR45804.1"/>
    </source>
</evidence>
<name>A0A0D0VGZ3_CRYGA</name>
<reference evidence="10" key="1">
    <citation type="submission" date="2015-01" db="EMBL/GenBank/DDBJ databases">
        <title>The Genome Sequence of Cryptococcus gattii CA1280.</title>
        <authorList>
            <consortium name="The Broad Institute Genomics Platform"/>
            <person name="Cuomo C."/>
            <person name="Litvintseva A."/>
            <person name="Chen Y."/>
            <person name="Heitman J."/>
            <person name="Sun S."/>
            <person name="Springer D."/>
            <person name="Dromer F."/>
            <person name="Young S."/>
            <person name="Zeng Q."/>
            <person name="Gargeya S."/>
            <person name="Abouelleil A."/>
            <person name="Alvarado L."/>
            <person name="Chapman S.B."/>
            <person name="Gainer-Dewar J."/>
            <person name="Goldberg J."/>
            <person name="Griggs A."/>
            <person name="Gujja S."/>
            <person name="Hansen M."/>
            <person name="Howarth C."/>
            <person name="Imamovic A."/>
            <person name="Larimer J."/>
            <person name="Murphy C."/>
            <person name="Naylor J."/>
            <person name="Pearson M."/>
            <person name="Priest M."/>
            <person name="Roberts A."/>
            <person name="Saif S."/>
            <person name="Shea T."/>
            <person name="Sykes S."/>
            <person name="Wortman J."/>
            <person name="Nusbaum C."/>
            <person name="Birren B."/>
        </authorList>
    </citation>
    <scope>NUCLEOTIDE SEQUENCE [LARGE SCALE GENOMIC DNA]</scope>
    <source>
        <strain evidence="10">CA1280</strain>
    </source>
</reference>
<evidence type="ECO:0000256" key="5">
    <source>
        <dbReference type="ARBA" id="ARBA00022692"/>
    </source>
</evidence>
<feature type="transmembrane region" description="Helical" evidence="8">
    <location>
        <begin position="116"/>
        <end position="135"/>
    </location>
</feature>
<evidence type="ECO:0000256" key="1">
    <source>
        <dbReference type="ARBA" id="ARBA00004429"/>
    </source>
</evidence>
<keyword evidence="6 8" id="KW-1133">Transmembrane helix</keyword>
<feature type="transmembrane region" description="Helical" evidence="8">
    <location>
        <begin position="46"/>
        <end position="67"/>
    </location>
</feature>
<evidence type="ECO:0000256" key="9">
    <source>
        <dbReference type="SAM" id="SignalP"/>
    </source>
</evidence>
<accession>A0A0D0VGZ3</accession>
<dbReference type="EMBL" id="KN847986">
    <property type="protein sequence ID" value="KIR45804.1"/>
    <property type="molecule type" value="Genomic_DNA"/>
</dbReference>
<feature type="chain" id="PRO_5002223537" evidence="9">
    <location>
        <begin position="21"/>
        <end position="348"/>
    </location>
</feature>
<evidence type="ECO:0000256" key="3">
    <source>
        <dbReference type="ARBA" id="ARBA00022475"/>
    </source>
</evidence>
<keyword evidence="4" id="KW-0997">Cell inner membrane</keyword>
<keyword evidence="9" id="KW-0732">Signal</keyword>
<dbReference type="InterPro" id="IPR007272">
    <property type="entry name" value="Sulf_transp_TsuA/YedE"/>
</dbReference>
<evidence type="ECO:0000256" key="4">
    <source>
        <dbReference type="ARBA" id="ARBA00022519"/>
    </source>
</evidence>
<keyword evidence="3" id="KW-1003">Cell membrane</keyword>
<feature type="transmembrane region" description="Helical" evidence="8">
    <location>
        <begin position="286"/>
        <end position="307"/>
    </location>
</feature>
<comment type="subcellular location">
    <subcellularLocation>
        <location evidence="1">Cell inner membrane</location>
        <topology evidence="1">Multi-pass membrane protein</topology>
    </subcellularLocation>
</comment>
<feature type="transmembrane region" description="Helical" evidence="8">
    <location>
        <begin position="193"/>
        <end position="212"/>
    </location>
</feature>
<dbReference type="Pfam" id="PF20398">
    <property type="entry name" value="DUF6691"/>
    <property type="match status" value="1"/>
</dbReference>
<feature type="signal peptide" evidence="9">
    <location>
        <begin position="1"/>
        <end position="20"/>
    </location>
</feature>
<dbReference type="AlphaFoldDB" id="A0A0D0VGZ3"/>
<keyword evidence="7 8" id="KW-0472">Membrane</keyword>
<evidence type="ECO:0000256" key="6">
    <source>
        <dbReference type="ARBA" id="ARBA00022989"/>
    </source>
</evidence>
<feature type="transmembrane region" description="Helical" evidence="8">
    <location>
        <begin position="232"/>
        <end position="252"/>
    </location>
</feature>
<gene>
    <name evidence="10" type="ORF">I312_04772</name>
</gene>
<dbReference type="InterPro" id="IPR046513">
    <property type="entry name" value="DUF6691"/>
</dbReference>
<dbReference type="HOGENOM" id="CLU_037802_1_1_1"/>
<dbReference type="Pfam" id="PF04143">
    <property type="entry name" value="Sulf_transp"/>
    <property type="match status" value="1"/>
</dbReference>
<evidence type="ECO:0000256" key="7">
    <source>
        <dbReference type="ARBA" id="ARBA00023136"/>
    </source>
</evidence>
<dbReference type="GO" id="GO:0005886">
    <property type="term" value="C:plasma membrane"/>
    <property type="evidence" value="ECO:0007669"/>
    <property type="project" value="UniProtKB-SubCell"/>
</dbReference>
<keyword evidence="2" id="KW-0813">Transport</keyword>
<sequence>MPFTPVHSFVGALLLHLSTSQILEDTGRVFGISGIVSGAVLVGREGWRWAVVSGLVAGPALAAVTGVKGLFPGQGLSALETIGKGKLALAGLLVGLGSRISNGCTSGHMLCGVARLSVRSIVATVTFFATAVITGNIFPQYPIPSTPAYSIELPSLPTTVALICVPLVARFTLQAKSTALTRMKSVPKIARLLPYFVSSLIFSIGLSLSGMTDPSKVSGFLRFPNPQCWDPSLLVVVLGGVLPNMIHYAFLINKNKKLGNGQSKPKPKFNWESWQVPTRKDIDSKLLMGAAIFGVGWGLMGICPGPALVSLGSALIDVCFGSGSWQGLGKVSTFLGTMLLGMAAGGSI</sequence>